<keyword evidence="3" id="KW-1185">Reference proteome</keyword>
<dbReference type="Pfam" id="PF09836">
    <property type="entry name" value="DUF2063"/>
    <property type="match status" value="1"/>
</dbReference>
<name>A0A975K669_9SPHN</name>
<gene>
    <name evidence="2" type="ORF">KFK14_21615</name>
</gene>
<dbReference type="Proteomes" id="UP000681425">
    <property type="component" value="Chromosome"/>
</dbReference>
<reference evidence="2" key="1">
    <citation type="submission" date="2021-04" db="EMBL/GenBank/DDBJ databases">
        <title>Isolation of p-tert-butylphenol degrading bacteria Sphingobium phenoxybenzoativorans Tas13 from active sludge.</title>
        <authorList>
            <person name="Li Y."/>
        </authorList>
    </citation>
    <scope>NUCLEOTIDE SEQUENCE</scope>
    <source>
        <strain evidence="2">Tas13</strain>
    </source>
</reference>
<dbReference type="RefSeq" id="WP_212609066.1">
    <property type="nucleotide sequence ID" value="NZ_CP073910.1"/>
</dbReference>
<feature type="domain" description="Putative DNA-binding" evidence="1">
    <location>
        <begin position="6"/>
        <end position="91"/>
    </location>
</feature>
<evidence type="ECO:0000313" key="3">
    <source>
        <dbReference type="Proteomes" id="UP000681425"/>
    </source>
</evidence>
<proteinExistence type="predicted"/>
<protein>
    <submittedName>
        <fullName evidence="2">DNA-binding domain-containing protein</fullName>
    </submittedName>
</protein>
<organism evidence="2 3">
    <name type="scientific">Sphingobium phenoxybenzoativorans</name>
    <dbReference type="NCBI Taxonomy" id="1592790"/>
    <lineage>
        <taxon>Bacteria</taxon>
        <taxon>Pseudomonadati</taxon>
        <taxon>Pseudomonadota</taxon>
        <taxon>Alphaproteobacteria</taxon>
        <taxon>Sphingomonadales</taxon>
        <taxon>Sphingomonadaceae</taxon>
        <taxon>Sphingobium</taxon>
    </lineage>
</organism>
<evidence type="ECO:0000313" key="2">
    <source>
        <dbReference type="EMBL" id="QUT05526.1"/>
    </source>
</evidence>
<dbReference type="InterPro" id="IPR018640">
    <property type="entry name" value="DUF2063"/>
</dbReference>
<accession>A0A975K669</accession>
<dbReference type="GO" id="GO:0003677">
    <property type="term" value="F:DNA binding"/>
    <property type="evidence" value="ECO:0007669"/>
    <property type="project" value="UniProtKB-KW"/>
</dbReference>
<dbReference type="KEGG" id="spph:KFK14_21615"/>
<dbReference type="EMBL" id="CP073910">
    <property type="protein sequence ID" value="QUT05526.1"/>
    <property type="molecule type" value="Genomic_DNA"/>
</dbReference>
<sequence>MSLLAMQRDFRDRLQQESLVVTESFGNSATPGLRVYQNTYRAQLIDCLASTCEQLRAWIGDEAFFAAAATHIDRRPPHAWTLDAYPSSFPSTLTDIHSDSPEIAELAWLEVALADAFVGPDHDPMPPSALADVMWEDAVLLLMPNMRSRGMGTNAPAIWSALATAQEPPNAITLPTPSHVLVWRSGFTSCFRILEADEAAAIDAMAAGQSFATVCNDLVAQHGEKQGVPRAGEMLGRWVKDGLIIGVKDTKPGTTG</sequence>
<evidence type="ECO:0000259" key="1">
    <source>
        <dbReference type="Pfam" id="PF09836"/>
    </source>
</evidence>
<dbReference type="AlphaFoldDB" id="A0A975K669"/>
<keyword evidence="2" id="KW-0238">DNA-binding</keyword>